<feature type="domain" description="ATP-grasp" evidence="15">
    <location>
        <begin position="219"/>
        <end position="472"/>
    </location>
</feature>
<evidence type="ECO:0000256" key="1">
    <source>
        <dbReference type="ARBA" id="ARBA00003184"/>
    </source>
</evidence>
<dbReference type="EC" id="6.3.2.29" evidence="6"/>
<dbReference type="InterPro" id="IPR013651">
    <property type="entry name" value="ATP-grasp_RimK-type"/>
</dbReference>
<evidence type="ECO:0000256" key="4">
    <source>
        <dbReference type="ARBA" id="ARBA00011738"/>
    </source>
</evidence>
<dbReference type="InterPro" id="IPR044019">
    <property type="entry name" value="Cyanophycin_syn_N"/>
</dbReference>
<dbReference type="InterPro" id="IPR036565">
    <property type="entry name" value="Mur-like_cat_sf"/>
</dbReference>
<dbReference type="InterPro" id="IPR018109">
    <property type="entry name" value="Folylpolyglutamate_synth_CS"/>
</dbReference>
<evidence type="ECO:0000256" key="8">
    <source>
        <dbReference type="ARBA" id="ARBA00022598"/>
    </source>
</evidence>
<gene>
    <name evidence="16" type="ORF">Tfer_2159</name>
</gene>
<evidence type="ECO:0000256" key="5">
    <source>
        <dbReference type="ARBA" id="ARBA00012968"/>
    </source>
</evidence>
<dbReference type="PATRIC" id="fig|281456.6.peg.2274"/>
<dbReference type="Pfam" id="PF08245">
    <property type="entry name" value="Mur_ligase_M"/>
    <property type="match status" value="1"/>
</dbReference>
<dbReference type="Pfam" id="PF18921">
    <property type="entry name" value="Cyanophycin_syn"/>
    <property type="match status" value="1"/>
</dbReference>
<dbReference type="InterPro" id="IPR036615">
    <property type="entry name" value="Mur_ligase_C_dom_sf"/>
</dbReference>
<dbReference type="Proteomes" id="UP000037175">
    <property type="component" value="Unassembled WGS sequence"/>
</dbReference>
<evidence type="ECO:0000256" key="3">
    <source>
        <dbReference type="ARBA" id="ARBA00009060"/>
    </source>
</evidence>
<dbReference type="InterPro" id="IPR004101">
    <property type="entry name" value="Mur_ligase_C"/>
</dbReference>
<dbReference type="Pfam" id="PF08443">
    <property type="entry name" value="RimK"/>
    <property type="match status" value="2"/>
</dbReference>
<evidence type="ECO:0000313" key="16">
    <source>
        <dbReference type="EMBL" id="KNZ69213.1"/>
    </source>
</evidence>
<dbReference type="AlphaFoldDB" id="A0A0L6W1F1"/>
<protein>
    <recommendedName>
        <fullName evidence="7">Cyanophycin synthetase</fullName>
        <ecNumber evidence="6">6.3.2.29</ecNumber>
        <ecNumber evidence="5">6.3.2.30</ecNumber>
    </recommendedName>
    <alternativeName>
        <fullName evidence="11">Cyanophycin synthase</fullName>
    </alternativeName>
</protein>
<dbReference type="InterPro" id="IPR011761">
    <property type="entry name" value="ATP-grasp"/>
</dbReference>
<proteinExistence type="inferred from homology"/>
<evidence type="ECO:0000256" key="7">
    <source>
        <dbReference type="ARBA" id="ARBA00022036"/>
    </source>
</evidence>
<keyword evidence="17" id="KW-1185">Reference proteome</keyword>
<dbReference type="PROSITE" id="PS01011">
    <property type="entry name" value="FOLYLPOLYGLU_SYNT_1"/>
    <property type="match status" value="1"/>
</dbReference>
<keyword evidence="8" id="KW-0436">Ligase</keyword>
<evidence type="ECO:0000256" key="13">
    <source>
        <dbReference type="ARBA" id="ARBA00048425"/>
    </source>
</evidence>
<dbReference type="GO" id="GO:0071160">
    <property type="term" value="F:cyanophycin synthetase activity (L-aspartate-adding)"/>
    <property type="evidence" value="ECO:0007669"/>
    <property type="project" value="UniProtKB-EC"/>
</dbReference>
<dbReference type="Gene3D" id="3.40.1190.10">
    <property type="entry name" value="Mur-like, catalytic domain"/>
    <property type="match status" value="1"/>
</dbReference>
<dbReference type="EMBL" id="LGTE01000015">
    <property type="protein sequence ID" value="KNZ69213.1"/>
    <property type="molecule type" value="Genomic_DNA"/>
</dbReference>
<dbReference type="InterPro" id="IPR011810">
    <property type="entry name" value="Cya_phycin_syn"/>
</dbReference>
<accession>A0A0L6W1F1</accession>
<comment type="pathway">
    <text evidence="2">Cell wall biogenesis; peptidoglycan biosynthesis.</text>
</comment>
<evidence type="ECO:0000313" key="17">
    <source>
        <dbReference type="Proteomes" id="UP000037175"/>
    </source>
</evidence>
<dbReference type="PANTHER" id="PTHR23135:SF18">
    <property type="entry name" value="CYANOPHYCIN SYNTHETASE"/>
    <property type="match status" value="1"/>
</dbReference>
<dbReference type="NCBIfam" id="TIGR02068">
    <property type="entry name" value="cya_phycin_syn"/>
    <property type="match status" value="1"/>
</dbReference>
<dbReference type="PROSITE" id="PS50975">
    <property type="entry name" value="ATP_GRASP"/>
    <property type="match status" value="1"/>
</dbReference>
<keyword evidence="9 14" id="KW-0547">Nucleotide-binding</keyword>
<dbReference type="SUPFAM" id="SSF53623">
    <property type="entry name" value="MurD-like peptide ligases, catalytic domain"/>
    <property type="match status" value="1"/>
</dbReference>
<comment type="function">
    <text evidence="1">Catalyzes the ATP-dependent polymerization of arginine and aspartate to multi-L-arginyl-poly-L-aspartic acid (cyanophycin; a water-insoluble reserve polymer).</text>
</comment>
<evidence type="ECO:0000256" key="11">
    <source>
        <dbReference type="ARBA" id="ARBA00031353"/>
    </source>
</evidence>
<comment type="similarity">
    <text evidence="3">In the C-terminal section; belongs to the MurCDEF family.</text>
</comment>
<keyword evidence="10 14" id="KW-0067">ATP-binding</keyword>
<dbReference type="GO" id="GO:0046872">
    <property type="term" value="F:metal ion binding"/>
    <property type="evidence" value="ECO:0007669"/>
    <property type="project" value="InterPro"/>
</dbReference>
<dbReference type="SUPFAM" id="SSF53244">
    <property type="entry name" value="MurD-like peptide ligases, peptide-binding domain"/>
    <property type="match status" value="1"/>
</dbReference>
<dbReference type="Gene3D" id="3.30.470.20">
    <property type="entry name" value="ATP-grasp fold, B domain"/>
    <property type="match status" value="2"/>
</dbReference>
<evidence type="ECO:0000256" key="6">
    <source>
        <dbReference type="ARBA" id="ARBA00013005"/>
    </source>
</evidence>
<dbReference type="InterPro" id="IPR013221">
    <property type="entry name" value="Mur_ligase_cen"/>
</dbReference>
<dbReference type="EC" id="6.3.2.30" evidence="5"/>
<evidence type="ECO:0000256" key="10">
    <source>
        <dbReference type="ARBA" id="ARBA00022840"/>
    </source>
</evidence>
<dbReference type="GO" id="GO:0004326">
    <property type="term" value="F:tetrahydrofolylpolyglutamate synthase activity"/>
    <property type="evidence" value="ECO:0007669"/>
    <property type="project" value="InterPro"/>
</dbReference>
<dbReference type="NCBIfam" id="NF010623">
    <property type="entry name" value="PRK14016.1"/>
    <property type="match status" value="1"/>
</dbReference>
<evidence type="ECO:0000256" key="12">
    <source>
        <dbReference type="ARBA" id="ARBA00048094"/>
    </source>
</evidence>
<dbReference type="Pfam" id="PF02875">
    <property type="entry name" value="Mur_ligase_C"/>
    <property type="match status" value="1"/>
</dbReference>
<dbReference type="SUPFAM" id="SSF56059">
    <property type="entry name" value="Glutathione synthetase ATP-binding domain-like"/>
    <property type="match status" value="1"/>
</dbReference>
<dbReference type="PANTHER" id="PTHR23135">
    <property type="entry name" value="MUR LIGASE FAMILY MEMBER"/>
    <property type="match status" value="1"/>
</dbReference>
<evidence type="ECO:0000259" key="15">
    <source>
        <dbReference type="PROSITE" id="PS50975"/>
    </source>
</evidence>
<dbReference type="GO" id="GO:0005524">
    <property type="term" value="F:ATP binding"/>
    <property type="evidence" value="ECO:0007669"/>
    <property type="project" value="UniProtKB-UniRule"/>
</dbReference>
<reference evidence="17" key="1">
    <citation type="submission" date="2015-07" db="EMBL/GenBank/DDBJ databases">
        <title>Complete Genome of Thermincola ferriacetica strain Z-0001T.</title>
        <authorList>
            <person name="Lusk B."/>
            <person name="Badalamenti J.P."/>
            <person name="Parameswaran P."/>
            <person name="Bond D.R."/>
            <person name="Torres C.I."/>
        </authorList>
    </citation>
    <scope>NUCLEOTIDE SEQUENCE [LARGE SCALE GENOMIC DNA]</scope>
    <source>
        <strain evidence="17">Z-0001</strain>
    </source>
</reference>
<comment type="caution">
    <text evidence="16">The sequence shown here is derived from an EMBL/GenBank/DDBJ whole genome shotgun (WGS) entry which is preliminary data.</text>
</comment>
<organism evidence="16 17">
    <name type="scientific">Thermincola ferriacetica</name>
    <dbReference type="NCBI Taxonomy" id="281456"/>
    <lineage>
        <taxon>Bacteria</taxon>
        <taxon>Bacillati</taxon>
        <taxon>Bacillota</taxon>
        <taxon>Clostridia</taxon>
        <taxon>Eubacteriales</taxon>
        <taxon>Thermincolaceae</taxon>
        <taxon>Thermincola</taxon>
    </lineage>
</organism>
<comment type="catalytic activity">
    <reaction evidence="13">
        <text>[L-4-(L-arginin-2-N-yl)aspartate](n) + L-aspartate + ATP = [L-4-(L-arginin-2-N-yl)aspartate](n)-L-aspartate + ADP + phosphate + H(+)</text>
        <dbReference type="Rhea" id="RHEA:13277"/>
        <dbReference type="Rhea" id="RHEA-COMP:13728"/>
        <dbReference type="Rhea" id="RHEA-COMP:13733"/>
        <dbReference type="ChEBI" id="CHEBI:15378"/>
        <dbReference type="ChEBI" id="CHEBI:29991"/>
        <dbReference type="ChEBI" id="CHEBI:30616"/>
        <dbReference type="ChEBI" id="CHEBI:43474"/>
        <dbReference type="ChEBI" id="CHEBI:137986"/>
        <dbReference type="ChEBI" id="CHEBI:137990"/>
        <dbReference type="ChEBI" id="CHEBI:456216"/>
        <dbReference type="EC" id="6.3.2.29"/>
    </reaction>
</comment>
<sequence>MKILEFRVYEGINIYSHSPVIKLTVDLENLTGVTTDRHPTLIEAVLRLMPTLQEHYCSLGRPGGFVQRMREGTFFGHLLEHVILELQHLAGFDVIYGKTREAEAPGIYEVIFEYESKEAGIQAARAAVNLIMTLLQGGSIDLDKELEIIKETALKFDLGPTTKAIAMEARKRNIPVMRLGEGSILQLGYGCHQRRIEASITDATGCIGVDIAGDKILTKQILSEAGIPVPNGGVARTEKEALDIMKRINNAVVVKPFNGNQGKGVALNLRSEGEVKKAYAVATNYSDRVIVEKFITGRHYRLVVVDDRVVAASERIPASVTGDGESTIEQLIEQVNRDPLRGDGHEKPLTKIKIDPVVLMVLAKQNFVLQSIPPEGARVLLRENANLSTGGTAIDVTDNVHPENAALAVRAAKIIGLDVAGIDLVAEDIAIPLTSCNGAVIEVNAAPGLRMHHYPSQGKPRNVARAIVDKLFPPGTKSRIPIVAVTGTNGKTTTTRLIAHILHAAGNVVGMTTSDGIYVNGKLIAKGDMTGPVSARTVLRDNSVEVAVLETARGGIIRAGLGFDRCDVGIITNISEDHLGIDGIETLEDLAFVKSVVAEATDRDGYVVLNADDRLASYVASRCRGNIIYFSRASDNITIRRHLGAGGMAVFVKNGFVVYAKGNHVVKIASVKSIPCTLSGQALHNVENVLAASAGCLGLGIPVAQIKEGLLSFEPGLKGNPGRLNFFEVAGVKVLVDYGHNPAGYQSVLATAKKMKHKRLIGVIGVPGDRQDDFIIKVGQIAGRGFDKIIIKEDADLRGRKPGEVASLLKKGVQAGGCSGKDVIIILKEINAVLKAVEIAERGDLVVIFYEKLEPVVNLLSAFGEFAKVKKIREKAADAARSRVTGQRAF</sequence>
<evidence type="ECO:0000256" key="9">
    <source>
        <dbReference type="ARBA" id="ARBA00022741"/>
    </source>
</evidence>
<comment type="subunit">
    <text evidence="4">Homodimer.</text>
</comment>
<evidence type="ECO:0000256" key="14">
    <source>
        <dbReference type="PROSITE-ProRule" id="PRU00409"/>
    </source>
</evidence>
<evidence type="ECO:0000256" key="2">
    <source>
        <dbReference type="ARBA" id="ARBA00004752"/>
    </source>
</evidence>
<dbReference type="Gene3D" id="3.90.190.20">
    <property type="entry name" value="Mur ligase, C-terminal domain"/>
    <property type="match status" value="1"/>
</dbReference>
<dbReference type="RefSeq" id="WP_052218330.1">
    <property type="nucleotide sequence ID" value="NZ_LGTE01000015.1"/>
</dbReference>
<name>A0A0L6W1F1_9FIRM</name>
<dbReference type="GO" id="GO:0071161">
    <property type="term" value="F:cyanophycin synthetase activity (L-arginine-adding)"/>
    <property type="evidence" value="ECO:0007669"/>
    <property type="project" value="UniProtKB-EC"/>
</dbReference>
<comment type="catalytic activity">
    <reaction evidence="12">
        <text>[L-4-(L-arginin-2-N-yl)aspartate](n)-L-aspartate + L-arginine + ATP = [L-4-(L-arginin-2-N-yl)aspartate](n+1) + ADP + phosphate + H(+)</text>
        <dbReference type="Rhea" id="RHEA:23888"/>
        <dbReference type="Rhea" id="RHEA-COMP:13732"/>
        <dbReference type="Rhea" id="RHEA-COMP:13733"/>
        <dbReference type="ChEBI" id="CHEBI:15378"/>
        <dbReference type="ChEBI" id="CHEBI:30616"/>
        <dbReference type="ChEBI" id="CHEBI:32682"/>
        <dbReference type="ChEBI" id="CHEBI:43474"/>
        <dbReference type="ChEBI" id="CHEBI:137986"/>
        <dbReference type="ChEBI" id="CHEBI:137990"/>
        <dbReference type="ChEBI" id="CHEBI:456216"/>
        <dbReference type="EC" id="6.3.2.30"/>
    </reaction>
</comment>